<dbReference type="GO" id="GO:0005847">
    <property type="term" value="C:mRNA cleavage and polyadenylation specificity factor complex"/>
    <property type="evidence" value="ECO:0007669"/>
    <property type="project" value="TreeGrafter"/>
</dbReference>
<proteinExistence type="predicted"/>
<dbReference type="Pfam" id="PF12295">
    <property type="entry name" value="Symplekin_C"/>
    <property type="match status" value="1"/>
</dbReference>
<comment type="subcellular location">
    <subcellularLocation>
        <location evidence="1">Nucleus</location>
    </subcellularLocation>
</comment>
<comment type="caution">
    <text evidence="7">The sequence shown here is derived from an EMBL/GenBank/DDBJ whole genome shotgun (WGS) entry which is preliminary data.</text>
</comment>
<dbReference type="PANTHER" id="PTHR15245:SF20">
    <property type="entry name" value="SYMPLEKIN"/>
    <property type="match status" value="1"/>
</dbReference>
<dbReference type="InterPro" id="IPR022075">
    <property type="entry name" value="Symplekin_C"/>
</dbReference>
<sequence length="1128" mass="127244">MSENIQEKIVELINQASLYGKDSVRVQHLRHVQELILRKDPSLLDNFLEEVLGFQIDKSPEIRKTIISFIEEACQHDPEVIVKVIDSLRLLLYDDNVLVQKKLIVSMITIYRLTLKWLSKSRLVDENVRSMWESMVNMKIHIMAMLDSDNDGLRTVAIKFIEMLALVLSRRSQDSIIPTSNEQDFSLNLLQDDHRILRRNKLEQEGKDVMEKLLEFTLSQHLSSVNLIAAMGAIANIARQRPDYMSRVVQTFEALQVNLPPTLVDSQVSSVRKIIKLKLLSLLKHPASFDFQPQITTLLTDLGATQAEVLKHLPKVPSESKRKITLSNSESNTKKSKTTTDDPNNFDKDDSNSSITGKGISSSGVYNSTASSTLTSSSSSHPQQTAIDITAADLVGKLSIGNVVDLVLVSMFLLPEKMPASFQATYTPIAAAGTPAQIEHLARLLGAQLTAAGYGKGYELMKSQQQVKPPTDDDIEDENPITSIMGVGRDDSFPSSSTDVDIKPSIQSMSGNELGDIPSTSAGITTMSTIPSLQQKKMKPFKLADAIKPIEYDEMQRMSTDSFYRILQAEDVCETAGVGHVRKKTMTSLVCLSERSFRDIYEDYIFADVRKCHDLAFAWLYQEYVDANGYLSILDPNKKKDFTKYDDTLCRLLEYLQEKPDQRDGLFSRLLTSAPLITDNALLVLKRYCQDETRSYLGMNTLRDLIFRRMNMREKFLDILLDFTHNENISVRNNAIRIAKSLHDKEEFKQPIERHALQFLKHLTAAQPPEALFGEDKKASTIPSDTWTEDSIRLCLPLYLSLMPSNHHLIQPLATIYTAVNGDIKRVILRVLEIPVRGMGMNSPELLKLVENCPKGAETLITRIIHILTEQAPPSPALVEKVRDLYHKRVSDVRFLIPVLTGLDKKEIISALPKLIKLTQPVVKEVFNRLLGLNTSSETSHASPILPFELLIALHQISSEECELKTVMNAATLCLNERAIYTHDVLAIVIQQLVDINPIPVLFMRTVLQALSFYPKMVGFVMNILQRLITKQAWKQARIWEGFIKCCQKTRPHSFPLLLQLPPPQLKHVFQTAPELRDGLIRHIRSMSMAQRSLIPSSMLTVIEDNSENVAPEIRIQTIPTTTSSMEQ</sequence>
<dbReference type="EMBL" id="CAJOAZ010001279">
    <property type="protein sequence ID" value="CAF3793093.1"/>
    <property type="molecule type" value="Genomic_DNA"/>
</dbReference>
<evidence type="ECO:0000256" key="4">
    <source>
        <dbReference type="SAM" id="MobiDB-lite"/>
    </source>
</evidence>
<feature type="domain" description="Symplekin C-terminal" evidence="6">
    <location>
        <begin position="892"/>
        <end position="1071"/>
    </location>
</feature>
<dbReference type="PANTHER" id="PTHR15245">
    <property type="entry name" value="SYMPLEKIN-RELATED"/>
    <property type="match status" value="1"/>
</dbReference>
<dbReference type="SUPFAM" id="SSF48371">
    <property type="entry name" value="ARM repeat"/>
    <property type="match status" value="1"/>
</dbReference>
<feature type="region of interest" description="Disordered" evidence="4">
    <location>
        <begin position="320"/>
        <end position="360"/>
    </location>
</feature>
<name>A0A819AZL6_9BILA</name>
<dbReference type="GO" id="GO:0006397">
    <property type="term" value="P:mRNA processing"/>
    <property type="evidence" value="ECO:0007669"/>
    <property type="project" value="UniProtKB-KW"/>
</dbReference>
<evidence type="ECO:0000256" key="2">
    <source>
        <dbReference type="ARBA" id="ARBA00022664"/>
    </source>
</evidence>
<keyword evidence="3" id="KW-0539">Nucleus</keyword>
<dbReference type="Pfam" id="PF11935">
    <property type="entry name" value="SYMPK_PTA1_N"/>
    <property type="match status" value="1"/>
</dbReference>
<evidence type="ECO:0008006" key="9">
    <source>
        <dbReference type="Google" id="ProtNLM"/>
    </source>
</evidence>
<reference evidence="7" key="1">
    <citation type="submission" date="2021-02" db="EMBL/GenBank/DDBJ databases">
        <authorList>
            <person name="Nowell W R."/>
        </authorList>
    </citation>
    <scope>NUCLEOTIDE SEQUENCE</scope>
</reference>
<feature type="region of interest" description="Disordered" evidence="4">
    <location>
        <begin position="468"/>
        <end position="499"/>
    </location>
</feature>
<dbReference type="Gene3D" id="1.25.10.10">
    <property type="entry name" value="Leucine-rich Repeat Variant"/>
    <property type="match status" value="1"/>
</dbReference>
<accession>A0A819AZL6</accession>
<dbReference type="InterPro" id="IPR021850">
    <property type="entry name" value="Symplekin/Pta1"/>
</dbReference>
<dbReference type="InterPro" id="IPR011989">
    <property type="entry name" value="ARM-like"/>
</dbReference>
<evidence type="ECO:0000313" key="7">
    <source>
        <dbReference type="EMBL" id="CAF3793093.1"/>
    </source>
</evidence>
<protein>
    <recommendedName>
        <fullName evidence="9">Symplekin</fullName>
    </recommendedName>
</protein>
<evidence type="ECO:0000313" key="8">
    <source>
        <dbReference type="Proteomes" id="UP000663844"/>
    </source>
</evidence>
<feature type="domain" description="Symplekin/Pta1 N-terminal" evidence="5">
    <location>
        <begin position="97"/>
        <end position="322"/>
    </location>
</feature>
<gene>
    <name evidence="7" type="ORF">OXD698_LOCUS17800</name>
</gene>
<evidence type="ECO:0000259" key="6">
    <source>
        <dbReference type="Pfam" id="PF12295"/>
    </source>
</evidence>
<evidence type="ECO:0000256" key="3">
    <source>
        <dbReference type="ARBA" id="ARBA00023242"/>
    </source>
</evidence>
<organism evidence="7 8">
    <name type="scientific">Adineta steineri</name>
    <dbReference type="NCBI Taxonomy" id="433720"/>
    <lineage>
        <taxon>Eukaryota</taxon>
        <taxon>Metazoa</taxon>
        <taxon>Spiralia</taxon>
        <taxon>Gnathifera</taxon>
        <taxon>Rotifera</taxon>
        <taxon>Eurotatoria</taxon>
        <taxon>Bdelloidea</taxon>
        <taxon>Adinetida</taxon>
        <taxon>Adinetidae</taxon>
        <taxon>Adineta</taxon>
    </lineage>
</organism>
<keyword evidence="2" id="KW-0507">mRNA processing</keyword>
<evidence type="ECO:0000256" key="1">
    <source>
        <dbReference type="ARBA" id="ARBA00004123"/>
    </source>
</evidence>
<evidence type="ECO:0000259" key="5">
    <source>
        <dbReference type="Pfam" id="PF11935"/>
    </source>
</evidence>
<dbReference type="AlphaFoldDB" id="A0A819AZL6"/>
<dbReference type="InterPro" id="IPR016024">
    <property type="entry name" value="ARM-type_fold"/>
</dbReference>
<dbReference type="InterPro" id="IPR032460">
    <property type="entry name" value="Symplekin/Pta1_N"/>
</dbReference>
<dbReference type="Proteomes" id="UP000663844">
    <property type="component" value="Unassembled WGS sequence"/>
</dbReference>